<evidence type="ECO:0000313" key="3">
    <source>
        <dbReference type="Proteomes" id="UP000177913"/>
    </source>
</evidence>
<feature type="domain" description="DUF5678" evidence="1">
    <location>
        <begin position="15"/>
        <end position="60"/>
    </location>
</feature>
<dbReference type="Pfam" id="PF18929">
    <property type="entry name" value="DUF5678"/>
    <property type="match status" value="1"/>
</dbReference>
<organism evidence="2 3">
    <name type="scientific">Candidatus Roizmanbacteria bacterium RIFCSPHIGHO2_02_FULL_38_11</name>
    <dbReference type="NCBI Taxonomy" id="1802039"/>
    <lineage>
        <taxon>Bacteria</taxon>
        <taxon>Candidatus Roizmaniibacteriota</taxon>
    </lineage>
</organism>
<dbReference type="AlphaFoldDB" id="A0A1F7H2B0"/>
<name>A0A1F7H2B0_9BACT</name>
<accession>A0A1F7H2B0</accession>
<evidence type="ECO:0000259" key="1">
    <source>
        <dbReference type="Pfam" id="PF18929"/>
    </source>
</evidence>
<evidence type="ECO:0000313" key="2">
    <source>
        <dbReference type="EMBL" id="OGK25203.1"/>
    </source>
</evidence>
<comment type="caution">
    <text evidence="2">The sequence shown here is derived from an EMBL/GenBank/DDBJ whole genome shotgun (WGS) entry which is preliminary data.</text>
</comment>
<dbReference type="EMBL" id="MFZO01000016">
    <property type="protein sequence ID" value="OGK25203.1"/>
    <property type="molecule type" value="Genomic_DNA"/>
</dbReference>
<dbReference type="Proteomes" id="UP000177913">
    <property type="component" value="Unassembled WGS sequence"/>
</dbReference>
<gene>
    <name evidence="2" type="ORF">A3C25_01425</name>
</gene>
<proteinExistence type="predicted"/>
<protein>
    <recommendedName>
        <fullName evidence="1">DUF5678 domain-containing protein</fullName>
    </recommendedName>
</protein>
<dbReference type="InterPro" id="IPR043734">
    <property type="entry name" value="DUF5678"/>
</dbReference>
<sequence length="68" mass="7816">MKKKITMPEIFKNPRYRGKHIILAAGKIYTAKTGDGAAEILKKLEKKYPKITPEIAYLPKARSLILWM</sequence>
<reference evidence="2 3" key="1">
    <citation type="journal article" date="2016" name="Nat. Commun.">
        <title>Thousands of microbial genomes shed light on interconnected biogeochemical processes in an aquifer system.</title>
        <authorList>
            <person name="Anantharaman K."/>
            <person name="Brown C.T."/>
            <person name="Hug L.A."/>
            <person name="Sharon I."/>
            <person name="Castelle C.J."/>
            <person name="Probst A.J."/>
            <person name="Thomas B.C."/>
            <person name="Singh A."/>
            <person name="Wilkins M.J."/>
            <person name="Karaoz U."/>
            <person name="Brodie E.L."/>
            <person name="Williams K.H."/>
            <person name="Hubbard S.S."/>
            <person name="Banfield J.F."/>
        </authorList>
    </citation>
    <scope>NUCLEOTIDE SEQUENCE [LARGE SCALE GENOMIC DNA]</scope>
</reference>